<reference evidence="4" key="2">
    <citation type="journal article" date="2021" name="BMC Microbiol.">
        <title>The diversity among the species Tetragenococcus halophilus including new isolates from a lupine seed fermentation.</title>
        <authorList>
            <person name="Link T."/>
            <person name="Vogel R.F."/>
            <person name="Ehrmann M.A."/>
        </authorList>
    </citation>
    <scope>NUCLEOTIDE SEQUENCE</scope>
    <source>
        <strain evidence="4">TMW 2.2257</strain>
    </source>
</reference>
<keyword evidence="2" id="KW-1133">Transmembrane helix</keyword>
<evidence type="ECO:0000313" key="4">
    <source>
        <dbReference type="EMBL" id="MCO8297591.1"/>
    </source>
</evidence>
<dbReference type="Proteomes" id="UP001057280">
    <property type="component" value="Unassembled WGS sequence"/>
</dbReference>
<feature type="transmembrane region" description="Helical" evidence="2">
    <location>
        <begin position="109"/>
        <end position="128"/>
    </location>
</feature>
<feature type="transmembrane region" description="Helical" evidence="2">
    <location>
        <begin position="140"/>
        <end position="157"/>
    </location>
</feature>
<dbReference type="PROSITE" id="PS50943">
    <property type="entry name" value="HTH_CROC1"/>
    <property type="match status" value="1"/>
</dbReference>
<comment type="caution">
    <text evidence="4">The sequence shown here is derived from an EMBL/GenBank/DDBJ whole genome shotgun (WGS) entry which is preliminary data.</text>
</comment>
<dbReference type="AlphaFoldDB" id="A0AB35HN09"/>
<dbReference type="SUPFAM" id="SSF47413">
    <property type="entry name" value="lambda repressor-like DNA-binding domains"/>
    <property type="match status" value="1"/>
</dbReference>
<dbReference type="InterPro" id="IPR001387">
    <property type="entry name" value="Cro/C1-type_HTH"/>
</dbReference>
<proteinExistence type="predicted"/>
<dbReference type="GO" id="GO:0003677">
    <property type="term" value="F:DNA binding"/>
    <property type="evidence" value="ECO:0007669"/>
    <property type="project" value="UniProtKB-KW"/>
</dbReference>
<feature type="transmembrane region" description="Helical" evidence="2">
    <location>
        <begin position="83"/>
        <end position="103"/>
    </location>
</feature>
<protein>
    <submittedName>
        <fullName evidence="4">Helix-turn-helix transcriptional regulator</fullName>
    </submittedName>
</protein>
<dbReference type="SMART" id="SM00530">
    <property type="entry name" value="HTH_XRE"/>
    <property type="match status" value="1"/>
</dbReference>
<accession>A0AB35HN09</accession>
<dbReference type="Pfam" id="PF01381">
    <property type="entry name" value="HTH_3"/>
    <property type="match status" value="1"/>
</dbReference>
<reference evidence="4" key="1">
    <citation type="submission" date="2020-06" db="EMBL/GenBank/DDBJ databases">
        <authorList>
            <person name="Link T."/>
            <person name="Ehrmann M."/>
        </authorList>
    </citation>
    <scope>NUCLEOTIDE SEQUENCE</scope>
    <source>
        <strain evidence="4">TMW 2.2257</strain>
    </source>
</reference>
<dbReference type="CDD" id="cd00093">
    <property type="entry name" value="HTH_XRE"/>
    <property type="match status" value="1"/>
</dbReference>
<dbReference type="EMBL" id="JACACB010000007">
    <property type="protein sequence ID" value="MCO8297591.1"/>
    <property type="molecule type" value="Genomic_DNA"/>
</dbReference>
<keyword evidence="1" id="KW-0238">DNA-binding</keyword>
<evidence type="ECO:0000256" key="2">
    <source>
        <dbReference type="SAM" id="Phobius"/>
    </source>
</evidence>
<dbReference type="Gene3D" id="1.10.260.40">
    <property type="entry name" value="lambda repressor-like DNA-binding domains"/>
    <property type="match status" value="1"/>
</dbReference>
<dbReference type="PANTHER" id="PTHR46558:SF15">
    <property type="entry name" value="HELIX-TURN-HELIX DOMAIN PROTEIN"/>
    <property type="match status" value="1"/>
</dbReference>
<organism evidence="4 5">
    <name type="scientific">Tetragenococcus halophilus</name>
    <name type="common">Pediococcus halophilus</name>
    <dbReference type="NCBI Taxonomy" id="51669"/>
    <lineage>
        <taxon>Bacteria</taxon>
        <taxon>Bacillati</taxon>
        <taxon>Bacillota</taxon>
        <taxon>Bacilli</taxon>
        <taxon>Lactobacillales</taxon>
        <taxon>Enterococcaceae</taxon>
        <taxon>Tetragenococcus</taxon>
    </lineage>
</organism>
<evidence type="ECO:0000256" key="1">
    <source>
        <dbReference type="ARBA" id="ARBA00023125"/>
    </source>
</evidence>
<keyword evidence="2" id="KW-0472">Membrane</keyword>
<name>A0AB35HN09_TETHA</name>
<gene>
    <name evidence="4" type="ORF">HXW75_03785</name>
</gene>
<sequence length="172" mass="19992">MKIGEQIKKQREMKQWSQQELADKLHISRQSISKWEQDIALPSFANIVAISDLFAISLDELIREDEKLMNKFKTIQKFTPVEKIVGVSFVITVLIFAILFVFNTNFQEIMPWLHLGGMIFFIALLFSLDWQKINQAFSKKAVVLSIITLILLLIPFLHEEIISYFQTISELS</sequence>
<dbReference type="PANTHER" id="PTHR46558">
    <property type="entry name" value="TRACRIPTIONAL REGULATORY PROTEIN-RELATED-RELATED"/>
    <property type="match status" value="1"/>
</dbReference>
<dbReference type="InterPro" id="IPR010982">
    <property type="entry name" value="Lambda_DNA-bd_dom_sf"/>
</dbReference>
<evidence type="ECO:0000259" key="3">
    <source>
        <dbReference type="PROSITE" id="PS50943"/>
    </source>
</evidence>
<keyword evidence="2" id="KW-0812">Transmembrane</keyword>
<evidence type="ECO:0000313" key="5">
    <source>
        <dbReference type="Proteomes" id="UP001057280"/>
    </source>
</evidence>
<feature type="domain" description="HTH cro/C1-type" evidence="3">
    <location>
        <begin position="7"/>
        <end position="61"/>
    </location>
</feature>
<dbReference type="RefSeq" id="WP_103100438.1">
    <property type="nucleotide sequence ID" value="NZ_BKBJ01000005.1"/>
</dbReference>